<dbReference type="FunFam" id="3.40.30.10:FF:000017">
    <property type="entry name" value="Protein disulfide-isomerase A4"/>
    <property type="match status" value="1"/>
</dbReference>
<evidence type="ECO:0000256" key="12">
    <source>
        <dbReference type="RuleBase" id="RU004208"/>
    </source>
</evidence>
<keyword evidence="6" id="KW-0677">Repeat</keyword>
<dbReference type="GO" id="GO:0005788">
    <property type="term" value="C:endoplasmic reticulum lumen"/>
    <property type="evidence" value="ECO:0007669"/>
    <property type="project" value="UniProtKB-SubCell"/>
</dbReference>
<feature type="domain" description="Thioredoxin" evidence="16">
    <location>
        <begin position="13"/>
        <end position="128"/>
    </location>
</feature>
<dbReference type="Pfam" id="PF00646">
    <property type="entry name" value="F-box"/>
    <property type="match status" value="1"/>
</dbReference>
<dbReference type="Gene3D" id="3.80.10.10">
    <property type="entry name" value="Ribonuclease Inhibitor"/>
    <property type="match status" value="1"/>
</dbReference>
<evidence type="ECO:0000313" key="18">
    <source>
        <dbReference type="Proteomes" id="UP000663828"/>
    </source>
</evidence>
<evidence type="ECO:0000256" key="6">
    <source>
        <dbReference type="ARBA" id="ARBA00022737"/>
    </source>
</evidence>
<keyword evidence="5 13" id="KW-0732">Signal</keyword>
<dbReference type="InterPro" id="IPR017937">
    <property type="entry name" value="Thioredoxin_CS"/>
</dbReference>
<accession>A0A814IAE3</accession>
<evidence type="ECO:0000256" key="5">
    <source>
        <dbReference type="ARBA" id="ARBA00022729"/>
    </source>
</evidence>
<dbReference type="PROSITE" id="PS51352">
    <property type="entry name" value="THIOREDOXIN_2"/>
    <property type="match status" value="2"/>
</dbReference>
<dbReference type="Pfam" id="PF00085">
    <property type="entry name" value="Thioredoxin"/>
    <property type="match status" value="2"/>
</dbReference>
<evidence type="ECO:0000256" key="3">
    <source>
        <dbReference type="ARBA" id="ARBA00006347"/>
    </source>
</evidence>
<keyword evidence="9 13" id="KW-0413">Isomerase</keyword>
<sequence>MHSVLYIALFIACVTLASASDVLVFTDSDFESKVKQHDVLLVEFYAPWCGHCKRLAPEYEKAATGLLKSDPPVALAKVDCTVETKTCSKYGVSGYPTLKIFKNGEVSEDYNGPREADGIVSTMRSKAGPSYRVLDTLAAYEKFLEHNDHSIIGYFDSDSHSLKNDLVRVADQLSEKFRFAYTTAKEVLEKVGHTNKIVVHQPKRLQSKFEEAFSIVEAAGDKIKSYIQDKIHGLVGHRTPSNLGDYSRPTVVVYYNVDYVRDTKGTNYVRNRILKVAKKLADENVNVRFAVSNAEEFRQELSEFGVDDVKKDGKYVLGRGPRDEKYKMSGDFSYEAIEEFARKLVKGELEAYLKSQPIPDQTEDVKVVVAKNFDDIVNDETKDVLIEFYAPWCGHCKSLAPKYDELAKKLKKESNIVIAKMDATENDVPSQYEVQGFPTIYFAPKNSKKNPRRYEGGREVEDFIKYLAKESTDPLTNYDPMFSPQINFIEQLSYHQIRTQLKKRQLDSNGKKPELVKRFKRAYETERLNQSTICTCFDDLPNEIYREIFDYLCTWDIIHSFSDLNHRFNQIVKDVPMKFKFNTSNKTKYMRTLKSIIPKWIPQVECLDLGRSSTVDHCFPISFSSKIVIDLFTQLYSFTQFPNLRCLSLTSPTSEQLESLFVVISNLPSLRTLRLIENNSCDSQNQTVCKLTLANRRQCINNRNHKHLFIETNPPFNTLLLLQKHLSTQMKFDSIQLNIRCGLYFYPQALRPIKLDSLSSLMSNFLYLKVSNLVGPYQAAFDLIQRFPQVHHLSVRTVATSYVNGQHWADLLRQMPNLNEFDFDIALDSDNIHQEIQTFQSKFWLERQWLVQCRKTHTNSQQYRITHRHNQLR</sequence>
<dbReference type="AlphaFoldDB" id="A0A814IAE3"/>
<comment type="similarity">
    <text evidence="3 12">Belongs to the protein disulfide isomerase family.</text>
</comment>
<name>A0A814IAE3_ADIRI</name>
<dbReference type="InterPro" id="IPR013766">
    <property type="entry name" value="Thioredoxin_domain"/>
</dbReference>
<dbReference type="Gene3D" id="3.40.30.10">
    <property type="entry name" value="Glutaredoxin"/>
    <property type="match status" value="4"/>
</dbReference>
<dbReference type="FunFam" id="3.40.30.10:FF:000045">
    <property type="entry name" value="Disulfide-isomerase A3"/>
    <property type="match status" value="1"/>
</dbReference>
<dbReference type="CDD" id="cd02995">
    <property type="entry name" value="PDI_a_PDI_a'_C"/>
    <property type="match status" value="1"/>
</dbReference>
<dbReference type="PROSITE" id="PS00194">
    <property type="entry name" value="THIOREDOXIN_1"/>
    <property type="match status" value="2"/>
</dbReference>
<comment type="catalytic activity">
    <reaction evidence="1 13">
        <text>Catalyzes the rearrangement of -S-S- bonds in proteins.</text>
        <dbReference type="EC" id="5.3.4.1"/>
    </reaction>
</comment>
<evidence type="ECO:0000256" key="4">
    <source>
        <dbReference type="ARBA" id="ARBA00012723"/>
    </source>
</evidence>
<dbReference type="SMART" id="SM00513">
    <property type="entry name" value="SAP"/>
    <property type="match status" value="1"/>
</dbReference>
<dbReference type="InterPro" id="IPR032675">
    <property type="entry name" value="LRR_dom_sf"/>
</dbReference>
<feature type="chain" id="PRO_5033105283" description="Protein disulfide-isomerase" evidence="13">
    <location>
        <begin position="20"/>
        <end position="873"/>
    </location>
</feature>
<evidence type="ECO:0000256" key="10">
    <source>
        <dbReference type="ARBA" id="ARBA00023284"/>
    </source>
</evidence>
<evidence type="ECO:0000313" key="17">
    <source>
        <dbReference type="EMBL" id="CAF1020250.1"/>
    </source>
</evidence>
<dbReference type="Gene3D" id="1.10.720.30">
    <property type="entry name" value="SAP domain"/>
    <property type="match status" value="1"/>
</dbReference>
<comment type="subcellular location">
    <subcellularLocation>
        <location evidence="2">Endoplasmic reticulum lumen</location>
    </subcellularLocation>
</comment>
<protein>
    <recommendedName>
        <fullName evidence="4 13">Protein disulfide-isomerase</fullName>
        <ecNumber evidence="4 13">5.3.4.1</ecNumber>
    </recommendedName>
</protein>
<gene>
    <name evidence="17" type="ORF">XAT740_LOCUS14194</name>
</gene>
<dbReference type="InterPro" id="IPR036249">
    <property type="entry name" value="Thioredoxin-like_sf"/>
</dbReference>
<dbReference type="InterPro" id="IPR036361">
    <property type="entry name" value="SAP_dom_sf"/>
</dbReference>
<dbReference type="SUPFAM" id="SSF68906">
    <property type="entry name" value="SAP domain"/>
    <property type="match status" value="1"/>
</dbReference>
<evidence type="ECO:0000256" key="2">
    <source>
        <dbReference type="ARBA" id="ARBA00004319"/>
    </source>
</evidence>
<keyword evidence="8 11" id="KW-1015">Disulfide bond</keyword>
<feature type="signal peptide" evidence="13">
    <location>
        <begin position="1"/>
        <end position="19"/>
    </location>
</feature>
<evidence type="ECO:0000256" key="11">
    <source>
        <dbReference type="PIRSR" id="PIRSR605792-51"/>
    </source>
</evidence>
<dbReference type="PANTHER" id="PTHR18929:SF132">
    <property type="entry name" value="PROTEIN DISULFIDE-ISOMERASE A3"/>
    <property type="match status" value="1"/>
</dbReference>
<dbReference type="SUPFAM" id="SSF52047">
    <property type="entry name" value="RNI-like"/>
    <property type="match status" value="1"/>
</dbReference>
<dbReference type="GO" id="GO:0034976">
    <property type="term" value="P:response to endoplasmic reticulum stress"/>
    <property type="evidence" value="ECO:0007669"/>
    <property type="project" value="TreeGrafter"/>
</dbReference>
<keyword evidence="18" id="KW-1185">Reference proteome</keyword>
<dbReference type="EC" id="5.3.4.1" evidence="4 13"/>
<dbReference type="CDD" id="cd02961">
    <property type="entry name" value="PDI_a_family"/>
    <property type="match status" value="1"/>
</dbReference>
<reference evidence="17" key="1">
    <citation type="submission" date="2021-02" db="EMBL/GenBank/DDBJ databases">
        <authorList>
            <person name="Nowell W R."/>
        </authorList>
    </citation>
    <scope>NUCLEOTIDE SEQUENCE</scope>
</reference>
<dbReference type="EMBL" id="CAJNOR010000845">
    <property type="protein sequence ID" value="CAF1020250.1"/>
    <property type="molecule type" value="Genomic_DNA"/>
</dbReference>
<keyword evidence="10 11" id="KW-0676">Redox-active center</keyword>
<feature type="domain" description="SAP" evidence="15">
    <location>
        <begin position="489"/>
        <end position="523"/>
    </location>
</feature>
<dbReference type="InterPro" id="IPR003034">
    <property type="entry name" value="SAP_dom"/>
</dbReference>
<keyword evidence="7" id="KW-0256">Endoplasmic reticulum</keyword>
<evidence type="ECO:0000256" key="7">
    <source>
        <dbReference type="ARBA" id="ARBA00022824"/>
    </source>
</evidence>
<dbReference type="FunFam" id="3.40.30.10:FF:000077">
    <property type="entry name" value="Protein disulfide-isomerase"/>
    <property type="match status" value="1"/>
</dbReference>
<dbReference type="GO" id="GO:0006457">
    <property type="term" value="P:protein folding"/>
    <property type="evidence" value="ECO:0007669"/>
    <property type="project" value="TreeGrafter"/>
</dbReference>
<feature type="domain" description="Thioredoxin" evidence="16">
    <location>
        <begin position="352"/>
        <end position="472"/>
    </location>
</feature>
<evidence type="ECO:0000259" key="14">
    <source>
        <dbReference type="PROSITE" id="PS50181"/>
    </source>
</evidence>
<dbReference type="PROSITE" id="PS50181">
    <property type="entry name" value="FBOX"/>
    <property type="match status" value="1"/>
</dbReference>
<evidence type="ECO:0000256" key="9">
    <source>
        <dbReference type="ARBA" id="ARBA00023235"/>
    </source>
</evidence>
<dbReference type="NCBIfam" id="TIGR01130">
    <property type="entry name" value="ER_PDI_fam"/>
    <property type="match status" value="1"/>
</dbReference>
<dbReference type="NCBIfam" id="TIGR01126">
    <property type="entry name" value="pdi_dom"/>
    <property type="match status" value="2"/>
</dbReference>
<evidence type="ECO:0000256" key="13">
    <source>
        <dbReference type="RuleBase" id="RU361130"/>
    </source>
</evidence>
<dbReference type="Pfam" id="PF13848">
    <property type="entry name" value="Thioredoxin_6"/>
    <property type="match status" value="1"/>
</dbReference>
<dbReference type="PRINTS" id="PR00421">
    <property type="entry name" value="THIOREDOXIN"/>
</dbReference>
<evidence type="ECO:0000256" key="1">
    <source>
        <dbReference type="ARBA" id="ARBA00001182"/>
    </source>
</evidence>
<organism evidence="17 18">
    <name type="scientific">Adineta ricciae</name>
    <name type="common">Rotifer</name>
    <dbReference type="NCBI Taxonomy" id="249248"/>
    <lineage>
        <taxon>Eukaryota</taxon>
        <taxon>Metazoa</taxon>
        <taxon>Spiralia</taxon>
        <taxon>Gnathifera</taxon>
        <taxon>Rotifera</taxon>
        <taxon>Eurotatoria</taxon>
        <taxon>Bdelloidea</taxon>
        <taxon>Adinetida</taxon>
        <taxon>Adinetidae</taxon>
        <taxon>Adineta</taxon>
    </lineage>
</organism>
<dbReference type="Proteomes" id="UP000663828">
    <property type="component" value="Unassembled WGS sequence"/>
</dbReference>
<dbReference type="GO" id="GO:0003756">
    <property type="term" value="F:protein disulfide isomerase activity"/>
    <property type="evidence" value="ECO:0007669"/>
    <property type="project" value="UniProtKB-EC"/>
</dbReference>
<dbReference type="PANTHER" id="PTHR18929">
    <property type="entry name" value="PROTEIN DISULFIDE ISOMERASE"/>
    <property type="match status" value="1"/>
</dbReference>
<proteinExistence type="inferred from homology"/>
<feature type="domain" description="F-box" evidence="14">
    <location>
        <begin position="534"/>
        <end position="582"/>
    </location>
</feature>
<dbReference type="InterPro" id="IPR005792">
    <property type="entry name" value="Prot_disulphide_isomerase"/>
</dbReference>
<evidence type="ECO:0000256" key="8">
    <source>
        <dbReference type="ARBA" id="ARBA00023157"/>
    </source>
</evidence>
<evidence type="ECO:0000259" key="16">
    <source>
        <dbReference type="PROSITE" id="PS51352"/>
    </source>
</evidence>
<dbReference type="PROSITE" id="PS50800">
    <property type="entry name" value="SAP"/>
    <property type="match status" value="1"/>
</dbReference>
<comment type="caution">
    <text evidence="17">The sequence shown here is derived from an EMBL/GenBank/DDBJ whole genome shotgun (WGS) entry which is preliminary data.</text>
</comment>
<dbReference type="SUPFAM" id="SSF52833">
    <property type="entry name" value="Thioredoxin-like"/>
    <property type="match status" value="4"/>
</dbReference>
<feature type="disulfide bond" description="Redox-active" evidence="11">
    <location>
        <begin position="393"/>
        <end position="396"/>
    </location>
</feature>
<dbReference type="InterPro" id="IPR001810">
    <property type="entry name" value="F-box_dom"/>
</dbReference>
<evidence type="ECO:0000259" key="15">
    <source>
        <dbReference type="PROSITE" id="PS50800"/>
    </source>
</evidence>
<feature type="disulfide bond" description="Redox-active" evidence="11">
    <location>
        <begin position="49"/>
        <end position="52"/>
    </location>
</feature>
<dbReference type="InterPro" id="IPR005788">
    <property type="entry name" value="PDI_thioredoxin-like_dom"/>
</dbReference>